<dbReference type="InterPro" id="IPR036390">
    <property type="entry name" value="WH_DNA-bd_sf"/>
</dbReference>
<dbReference type="Gene3D" id="1.10.10.10">
    <property type="entry name" value="Winged helix-like DNA-binding domain superfamily/Winged helix DNA-binding domain"/>
    <property type="match status" value="1"/>
</dbReference>
<dbReference type="GO" id="GO:0003700">
    <property type="term" value="F:DNA-binding transcription factor activity"/>
    <property type="evidence" value="ECO:0007669"/>
    <property type="project" value="InterPro"/>
</dbReference>
<dbReference type="PROSITE" id="PS50995">
    <property type="entry name" value="HTH_MARR_2"/>
    <property type="match status" value="1"/>
</dbReference>
<proteinExistence type="predicted"/>
<dbReference type="PANTHER" id="PTHR39515:SF2">
    <property type="entry name" value="HTH-TYPE TRANSCRIPTIONAL REGULATOR RV0880"/>
    <property type="match status" value="1"/>
</dbReference>
<reference evidence="2 3" key="1">
    <citation type="submission" date="2020-07" db="EMBL/GenBank/DDBJ databases">
        <title>Sequencing the genomes of 1000 actinobacteria strains.</title>
        <authorList>
            <person name="Klenk H.-P."/>
        </authorList>
    </citation>
    <scope>NUCLEOTIDE SEQUENCE [LARGE SCALE GENOMIC DNA]</scope>
    <source>
        <strain evidence="2 3">DSM 104001</strain>
    </source>
</reference>
<keyword evidence="2" id="KW-0238">DNA-binding</keyword>
<evidence type="ECO:0000313" key="3">
    <source>
        <dbReference type="Proteomes" id="UP000541969"/>
    </source>
</evidence>
<evidence type="ECO:0000313" key="2">
    <source>
        <dbReference type="EMBL" id="NYJ06233.1"/>
    </source>
</evidence>
<accession>A0A853CJR6</accession>
<dbReference type="InterPro" id="IPR000835">
    <property type="entry name" value="HTH_MarR-typ"/>
</dbReference>
<dbReference type="InterPro" id="IPR036388">
    <property type="entry name" value="WH-like_DNA-bd_sf"/>
</dbReference>
<organism evidence="2 3">
    <name type="scientific">Petropleomorpha daqingensis</name>
    <dbReference type="NCBI Taxonomy" id="2026353"/>
    <lineage>
        <taxon>Bacteria</taxon>
        <taxon>Bacillati</taxon>
        <taxon>Actinomycetota</taxon>
        <taxon>Actinomycetes</taxon>
        <taxon>Geodermatophilales</taxon>
        <taxon>Geodermatophilaceae</taxon>
        <taxon>Petropleomorpha</taxon>
    </lineage>
</organism>
<dbReference type="AlphaFoldDB" id="A0A853CJR6"/>
<sequence>MEFDDLAEQLDDAVVALRSATLPRGGLSLTAAATLARLQRSGPARLTELASAEGVSQPSMTALIARLADQGLVRRDADPHDGRAVVLTLTPAGGEVLAQRRAERTRQITGPLAGLSEDDVRRIADALPALIRLADALRRPPAPLEVSQ</sequence>
<feature type="domain" description="HTH marR-type" evidence="1">
    <location>
        <begin position="1"/>
        <end position="132"/>
    </location>
</feature>
<name>A0A853CJR6_9ACTN</name>
<dbReference type="InterPro" id="IPR052526">
    <property type="entry name" value="HTH-type_Bedaq_tolerance"/>
</dbReference>
<comment type="caution">
    <text evidence="2">The sequence shown here is derived from an EMBL/GenBank/DDBJ whole genome shotgun (WGS) entry which is preliminary data.</text>
</comment>
<dbReference type="RefSeq" id="WP_218859264.1">
    <property type="nucleotide sequence ID" value="NZ_JACBZT010000001.1"/>
</dbReference>
<evidence type="ECO:0000259" key="1">
    <source>
        <dbReference type="PROSITE" id="PS50995"/>
    </source>
</evidence>
<dbReference type="SUPFAM" id="SSF46785">
    <property type="entry name" value="Winged helix' DNA-binding domain"/>
    <property type="match status" value="1"/>
</dbReference>
<dbReference type="Proteomes" id="UP000541969">
    <property type="component" value="Unassembled WGS sequence"/>
</dbReference>
<dbReference type="GO" id="GO:0003677">
    <property type="term" value="F:DNA binding"/>
    <property type="evidence" value="ECO:0007669"/>
    <property type="project" value="UniProtKB-KW"/>
</dbReference>
<keyword evidence="3" id="KW-1185">Reference proteome</keyword>
<dbReference type="Pfam" id="PF01047">
    <property type="entry name" value="MarR"/>
    <property type="match status" value="1"/>
</dbReference>
<dbReference type="EMBL" id="JACBZT010000001">
    <property type="protein sequence ID" value="NYJ06233.1"/>
    <property type="molecule type" value="Genomic_DNA"/>
</dbReference>
<dbReference type="SMART" id="SM00347">
    <property type="entry name" value="HTH_MARR"/>
    <property type="match status" value="1"/>
</dbReference>
<dbReference type="PANTHER" id="PTHR39515">
    <property type="entry name" value="CONSERVED PROTEIN"/>
    <property type="match status" value="1"/>
</dbReference>
<gene>
    <name evidence="2" type="ORF">GGQ55_002511</name>
</gene>
<protein>
    <submittedName>
        <fullName evidence="2">DNA-binding MarR family transcriptional regulator</fullName>
    </submittedName>
</protein>